<name>A0ABR4QHM1_9CEST</name>
<dbReference type="EMBL" id="JAKROA010000003">
    <property type="protein sequence ID" value="KAL5109231.1"/>
    <property type="molecule type" value="Genomic_DNA"/>
</dbReference>
<evidence type="ECO:0000313" key="2">
    <source>
        <dbReference type="EMBL" id="KAL5109231.1"/>
    </source>
</evidence>
<feature type="compositionally biased region" description="Low complexity" evidence="1">
    <location>
        <begin position="140"/>
        <end position="153"/>
    </location>
</feature>
<accession>A0ABR4QHM1</accession>
<organism evidence="2 3">
    <name type="scientific">Taenia crassiceps</name>
    <dbReference type="NCBI Taxonomy" id="6207"/>
    <lineage>
        <taxon>Eukaryota</taxon>
        <taxon>Metazoa</taxon>
        <taxon>Spiralia</taxon>
        <taxon>Lophotrochozoa</taxon>
        <taxon>Platyhelminthes</taxon>
        <taxon>Cestoda</taxon>
        <taxon>Eucestoda</taxon>
        <taxon>Cyclophyllidea</taxon>
        <taxon>Taeniidae</taxon>
        <taxon>Taenia</taxon>
    </lineage>
</organism>
<dbReference type="Proteomes" id="UP001651158">
    <property type="component" value="Unassembled WGS sequence"/>
</dbReference>
<feature type="compositionally biased region" description="Polar residues" evidence="1">
    <location>
        <begin position="164"/>
        <end position="179"/>
    </location>
</feature>
<gene>
    <name evidence="2" type="ORF">TcWFU_007613</name>
</gene>
<proteinExistence type="predicted"/>
<sequence>MGKQNSFDSNYADDNDQLNEMIQPMDGYDCTTRGVPLCSSVGFPVGTGANRIGSRFFNSMELQNGNKFLTHQPLQPFLLQQILQQQQLAKYSALQLLNLRNSTAGLLPGYQQAQVHPFLYPHLTNSNAANYSVCNHFPQHHQQQPTATAAAATNGTGEGELGNYANSDPETTSQVVEIQ</sequence>
<comment type="caution">
    <text evidence="2">The sequence shown here is derived from an EMBL/GenBank/DDBJ whole genome shotgun (WGS) entry which is preliminary data.</text>
</comment>
<keyword evidence="3" id="KW-1185">Reference proteome</keyword>
<evidence type="ECO:0000313" key="3">
    <source>
        <dbReference type="Proteomes" id="UP001651158"/>
    </source>
</evidence>
<evidence type="ECO:0000256" key="1">
    <source>
        <dbReference type="SAM" id="MobiDB-lite"/>
    </source>
</evidence>
<reference evidence="2 3" key="1">
    <citation type="journal article" date="2022" name="Front. Cell. Infect. Microbiol.">
        <title>The Genomes of Two Strains of Taenia crassiceps the Animal Model for the Study of Human Cysticercosis.</title>
        <authorList>
            <person name="Bobes R.J."/>
            <person name="Estrada K."/>
            <person name="Rios-Valencia D.G."/>
            <person name="Calderon-Gallegos A."/>
            <person name="de la Torre P."/>
            <person name="Carrero J.C."/>
            <person name="Sanchez-Flores A."/>
            <person name="Laclette J.P."/>
        </authorList>
    </citation>
    <scope>NUCLEOTIDE SEQUENCE [LARGE SCALE GENOMIC DNA]</scope>
    <source>
        <strain evidence="2">WFUcys</strain>
    </source>
</reference>
<feature type="region of interest" description="Disordered" evidence="1">
    <location>
        <begin position="140"/>
        <end position="179"/>
    </location>
</feature>
<protein>
    <submittedName>
        <fullName evidence="2">Uncharacterized protein</fullName>
    </submittedName>
</protein>